<dbReference type="PROSITE" id="PS50294">
    <property type="entry name" value="WD_REPEATS_REGION"/>
    <property type="match status" value="1"/>
</dbReference>
<dbReference type="Gene3D" id="2.130.10.10">
    <property type="entry name" value="YVTN repeat-like/Quinoprotein amine dehydrogenase"/>
    <property type="match status" value="1"/>
</dbReference>
<dbReference type="GO" id="GO:0000398">
    <property type="term" value="P:mRNA splicing, via spliceosome"/>
    <property type="evidence" value="ECO:0007669"/>
    <property type="project" value="InterPro"/>
</dbReference>
<proteinExistence type="predicted"/>
<protein>
    <submittedName>
        <fullName evidence="2">Uncharacterized protein</fullName>
    </submittedName>
</protein>
<dbReference type="AlphaFoldDB" id="A0A0J7YNL0"/>
<sequence>TSCRTASGFPLVEATPIYLTVIQQAVAYQIEFSRYHPKLKTPVISLLSDHCNFILPNVVLRTFSGHTNNVKGVEFVGEEGLQIVSGSSDNTVRLWDTGSGQCLRTWTGHTSRVWDVAKQYFWQYGCVVLRRLQR</sequence>
<accession>A0A0J7YNL0</accession>
<dbReference type="EMBL" id="KQ113580">
    <property type="protein sequence ID" value="KMS65162.1"/>
    <property type="molecule type" value="Genomic_DNA"/>
</dbReference>
<feature type="repeat" description="WD" evidence="1">
    <location>
        <begin position="63"/>
        <end position="105"/>
    </location>
</feature>
<name>A0A0J7YNL0_BETVV</name>
<evidence type="ECO:0000313" key="3">
    <source>
        <dbReference type="Proteomes" id="UP000035740"/>
    </source>
</evidence>
<dbReference type="InterPro" id="IPR036322">
    <property type="entry name" value="WD40_repeat_dom_sf"/>
</dbReference>
<dbReference type="SUPFAM" id="SSF50978">
    <property type="entry name" value="WD40 repeat-like"/>
    <property type="match status" value="1"/>
</dbReference>
<dbReference type="OrthoDB" id="674604at2759"/>
<gene>
    <name evidence="2" type="ORF">BVRB_038790</name>
</gene>
<reference evidence="2 3" key="1">
    <citation type="journal article" date="2014" name="Nature">
        <title>The genome of the recently domesticated crop plant sugar beet (Beta vulgaris).</title>
        <authorList>
            <person name="Dohm J.C."/>
            <person name="Minoche A.E."/>
            <person name="Holtgrawe D."/>
            <person name="Capella-Gutierrez S."/>
            <person name="Zakrzewski F."/>
            <person name="Tafer H."/>
            <person name="Rupp O."/>
            <person name="Sorensen T.R."/>
            <person name="Stracke R."/>
            <person name="Reinhardt R."/>
            <person name="Goesmann A."/>
            <person name="Kraft T."/>
            <person name="Schulz B."/>
            <person name="Stadler P.F."/>
            <person name="Schmidt T."/>
            <person name="Gabaldon T."/>
            <person name="Lehrach H."/>
            <person name="Weisshaar B."/>
            <person name="Himmelbauer H."/>
        </authorList>
    </citation>
    <scope>NUCLEOTIDE SEQUENCE [LARGE SCALE GENOMIC DNA]</scope>
    <source>
        <tissue evidence="2">Taproot</tissue>
    </source>
</reference>
<dbReference type="InterPro" id="IPR045184">
    <property type="entry name" value="SMU1"/>
</dbReference>
<dbReference type="InterPro" id="IPR001680">
    <property type="entry name" value="WD40_rpt"/>
</dbReference>
<organism evidence="2 3">
    <name type="scientific">Beta vulgaris subsp. vulgaris</name>
    <name type="common">Beet</name>
    <dbReference type="NCBI Taxonomy" id="3555"/>
    <lineage>
        <taxon>Eukaryota</taxon>
        <taxon>Viridiplantae</taxon>
        <taxon>Streptophyta</taxon>
        <taxon>Embryophyta</taxon>
        <taxon>Tracheophyta</taxon>
        <taxon>Spermatophyta</taxon>
        <taxon>Magnoliopsida</taxon>
        <taxon>eudicotyledons</taxon>
        <taxon>Gunneridae</taxon>
        <taxon>Pentapetalae</taxon>
        <taxon>Caryophyllales</taxon>
        <taxon>Chenopodiaceae</taxon>
        <taxon>Betoideae</taxon>
        <taxon>Beta</taxon>
    </lineage>
</organism>
<dbReference type="PROSITE" id="PS50082">
    <property type="entry name" value="WD_REPEATS_2"/>
    <property type="match status" value="1"/>
</dbReference>
<feature type="non-terminal residue" evidence="2">
    <location>
        <position position="134"/>
    </location>
</feature>
<dbReference type="SMART" id="SM00320">
    <property type="entry name" value="WD40"/>
    <property type="match status" value="1"/>
</dbReference>
<dbReference type="PANTHER" id="PTHR22848">
    <property type="entry name" value="WD40 REPEAT PROTEIN"/>
    <property type="match status" value="1"/>
</dbReference>
<keyword evidence="1" id="KW-0853">WD repeat</keyword>
<keyword evidence="3" id="KW-1185">Reference proteome</keyword>
<feature type="non-terminal residue" evidence="2">
    <location>
        <position position="1"/>
    </location>
</feature>
<dbReference type="Pfam" id="PF00400">
    <property type="entry name" value="WD40"/>
    <property type="match status" value="2"/>
</dbReference>
<dbReference type="Gramene" id="KMS65162">
    <property type="protein sequence ID" value="KMS65162"/>
    <property type="gene ID" value="BVRB_038790"/>
</dbReference>
<dbReference type="InterPro" id="IPR015943">
    <property type="entry name" value="WD40/YVTN_repeat-like_dom_sf"/>
</dbReference>
<evidence type="ECO:0000256" key="1">
    <source>
        <dbReference type="PROSITE-ProRule" id="PRU00221"/>
    </source>
</evidence>
<dbReference type="Proteomes" id="UP000035740">
    <property type="component" value="Unassembled WGS sequence"/>
</dbReference>
<evidence type="ECO:0000313" key="2">
    <source>
        <dbReference type="EMBL" id="KMS65162.1"/>
    </source>
</evidence>